<feature type="compositionally biased region" description="Polar residues" evidence="1">
    <location>
        <begin position="550"/>
        <end position="570"/>
    </location>
</feature>
<feature type="region of interest" description="Disordered" evidence="1">
    <location>
        <begin position="550"/>
        <end position="654"/>
    </location>
</feature>
<feature type="compositionally biased region" description="Low complexity" evidence="1">
    <location>
        <begin position="354"/>
        <end position="367"/>
    </location>
</feature>
<accession>A0A8H7ASC3</accession>
<feature type="compositionally biased region" description="Polar residues" evidence="1">
    <location>
        <begin position="306"/>
        <end position="315"/>
    </location>
</feature>
<feature type="compositionally biased region" description="Low complexity" evidence="1">
    <location>
        <begin position="571"/>
        <end position="585"/>
    </location>
</feature>
<evidence type="ECO:0000313" key="2">
    <source>
        <dbReference type="EMBL" id="KAF7513422.1"/>
    </source>
</evidence>
<dbReference type="OrthoDB" id="3946796at2759"/>
<feature type="compositionally biased region" description="Basic and acidic residues" evidence="1">
    <location>
        <begin position="438"/>
        <end position="447"/>
    </location>
</feature>
<feature type="compositionally biased region" description="Polar residues" evidence="1">
    <location>
        <begin position="273"/>
        <end position="297"/>
    </location>
</feature>
<gene>
    <name evidence="2" type="ORF">GJ744_009843</name>
</gene>
<organism evidence="2 3">
    <name type="scientific">Endocarpon pusillum</name>
    <dbReference type="NCBI Taxonomy" id="364733"/>
    <lineage>
        <taxon>Eukaryota</taxon>
        <taxon>Fungi</taxon>
        <taxon>Dikarya</taxon>
        <taxon>Ascomycota</taxon>
        <taxon>Pezizomycotina</taxon>
        <taxon>Eurotiomycetes</taxon>
        <taxon>Chaetothyriomycetidae</taxon>
        <taxon>Verrucariales</taxon>
        <taxon>Verrucariaceae</taxon>
        <taxon>Endocarpon</taxon>
    </lineage>
</organism>
<feature type="compositionally biased region" description="Low complexity" evidence="1">
    <location>
        <begin position="375"/>
        <end position="386"/>
    </location>
</feature>
<feature type="compositionally biased region" description="Basic and acidic residues" evidence="1">
    <location>
        <begin position="607"/>
        <end position="654"/>
    </location>
</feature>
<feature type="region of interest" description="Disordered" evidence="1">
    <location>
        <begin position="270"/>
        <end position="413"/>
    </location>
</feature>
<sequence>MPRVTRAQLRAQEAEVGPQLIHEDNEAMATTNTQDYDPFSSEISIRPPLGEIQNNNNNATLLPPELGEQLTPPNKSKGPQKSNTRNRKNIKLTLADDENFLPSPDQQVLEDESQSDASSAAEAAAEELRRDSPALEMSQVPVDNARPLTPSSTAAKEASRFLSKSPEKRLIAVQGPVQGTPRFDPVVHSQTSLAGQVSGQRSEDSFVGSIKTRTPARIMTSKQHAGDGLDSFVEDIICRSPSKYVARIEDSVEAIDALEEAIEQVAEDLPKAMSSSLESPVRNKTPQAKTAKPSPTQGVMDPAAPLQQTSKNSVFPTKEKLVGKTPTTTGRKPLARASSARPQTRTSTLTTIKSRSSTQPTASAATTKHSPPAPMTTTAPRRTASTNLSTSKPGFVPIKSAKPPTKSNFSLPGDAISAKMKAQREERLKKEEEARAEEARKRTEFKARPVPKAVSHAGAGGGVRVSSVLPRENATSRARMSLIIAKKDEAGKENAGPAASKVVASARAGRVARKSVVPSTAPSSFSLTNTRTRPSVAVAATITGRVSMSTVSANSSAVRRNTTNQTVPSKTRQSSIQATSSSAIRFDSEGSSNKNPATTARTGKMAKGKEVFSRGKLAEEDLQKQKREKEAAAKKARAEAAERGRLASREWAEKQRVRKLKRETLAVPGKVDGLKIVGLEKAEGQQGVVAAGGLPGAGEVLQ</sequence>
<evidence type="ECO:0008006" key="4">
    <source>
        <dbReference type="Google" id="ProtNLM"/>
    </source>
</evidence>
<proteinExistence type="predicted"/>
<feature type="compositionally biased region" description="Polar residues" evidence="1">
    <location>
        <begin position="589"/>
        <end position="601"/>
    </location>
</feature>
<feature type="compositionally biased region" description="Polar residues" evidence="1">
    <location>
        <begin position="71"/>
        <end position="83"/>
    </location>
</feature>
<protein>
    <recommendedName>
        <fullName evidence="4">Carboxylesterase family protein</fullName>
    </recommendedName>
</protein>
<evidence type="ECO:0000313" key="3">
    <source>
        <dbReference type="Proteomes" id="UP000606974"/>
    </source>
</evidence>
<name>A0A8H7ASC3_9EURO</name>
<feature type="compositionally biased region" description="Polar residues" evidence="1">
    <location>
        <begin position="340"/>
        <end position="353"/>
    </location>
</feature>
<reference evidence="2" key="1">
    <citation type="submission" date="2020-02" db="EMBL/GenBank/DDBJ databases">
        <authorList>
            <person name="Palmer J.M."/>
        </authorList>
    </citation>
    <scope>NUCLEOTIDE SEQUENCE</scope>
    <source>
        <strain evidence="2">EPUS1.4</strain>
        <tissue evidence="2">Thallus</tissue>
    </source>
</reference>
<dbReference type="Proteomes" id="UP000606974">
    <property type="component" value="Unassembled WGS sequence"/>
</dbReference>
<comment type="caution">
    <text evidence="2">The sequence shown here is derived from an EMBL/GenBank/DDBJ whole genome shotgun (WGS) entry which is preliminary data.</text>
</comment>
<feature type="region of interest" description="Disordered" evidence="1">
    <location>
        <begin position="438"/>
        <end position="462"/>
    </location>
</feature>
<feature type="region of interest" description="Disordered" evidence="1">
    <location>
        <begin position="1"/>
        <end position="163"/>
    </location>
</feature>
<keyword evidence="3" id="KW-1185">Reference proteome</keyword>
<dbReference type="EMBL" id="JAACFV010000006">
    <property type="protein sequence ID" value="KAF7513422.1"/>
    <property type="molecule type" value="Genomic_DNA"/>
</dbReference>
<evidence type="ECO:0000256" key="1">
    <source>
        <dbReference type="SAM" id="MobiDB-lite"/>
    </source>
</evidence>
<dbReference type="AlphaFoldDB" id="A0A8H7ASC3"/>